<reference evidence="1" key="1">
    <citation type="submission" date="2021-06" db="EMBL/GenBank/DDBJ databases">
        <authorList>
            <person name="Kallberg Y."/>
            <person name="Tangrot J."/>
            <person name="Rosling A."/>
        </authorList>
    </citation>
    <scope>NUCLEOTIDE SEQUENCE</scope>
    <source>
        <strain evidence="1">MA461A</strain>
    </source>
</reference>
<feature type="non-terminal residue" evidence="1">
    <location>
        <position position="1"/>
    </location>
</feature>
<evidence type="ECO:0000313" key="2">
    <source>
        <dbReference type="Proteomes" id="UP000789920"/>
    </source>
</evidence>
<dbReference type="Proteomes" id="UP000789920">
    <property type="component" value="Unassembled WGS sequence"/>
</dbReference>
<sequence>NNDQIPRSEELSDKSESKATINMEELDSDSSSDSSSSEDLSKNSDPSELEDSDKKKEKEPNLLIKEPLEDLKIKMLNRNRKIYIHNPYEVPNYDAVDLNKKQYNLFKKQCEINQDQKYLIEITCNGTWQGIQEAITCTGRSKSYRDLKLVLKKEQKKQIKDNLEAILSQTKNTDVMVLLENLAANKCHGVQIEDLLKIKRSIDKTLLTKVQEAEDIQITTSKSEQDVHIPLLQKQLSQKIFKILATHPKIKAMILETLGRTEKQKQEQIREVYRVSKIEELGKEEEQERYQDPRKQEAIERMRRKQIEQILFKTNEILLKY</sequence>
<name>A0ACA9LSF8_9GLOM</name>
<proteinExistence type="predicted"/>
<protein>
    <submittedName>
        <fullName evidence="1">17365_t:CDS:1</fullName>
    </submittedName>
</protein>
<dbReference type="EMBL" id="CAJVQC010004888">
    <property type="protein sequence ID" value="CAG8546401.1"/>
    <property type="molecule type" value="Genomic_DNA"/>
</dbReference>
<accession>A0ACA9LSF8</accession>
<comment type="caution">
    <text evidence="1">The sequence shown here is derived from an EMBL/GenBank/DDBJ whole genome shotgun (WGS) entry which is preliminary data.</text>
</comment>
<evidence type="ECO:0000313" key="1">
    <source>
        <dbReference type="EMBL" id="CAG8546401.1"/>
    </source>
</evidence>
<gene>
    <name evidence="1" type="ORF">RPERSI_LOCUS3771</name>
</gene>
<organism evidence="1 2">
    <name type="scientific">Racocetra persica</name>
    <dbReference type="NCBI Taxonomy" id="160502"/>
    <lineage>
        <taxon>Eukaryota</taxon>
        <taxon>Fungi</taxon>
        <taxon>Fungi incertae sedis</taxon>
        <taxon>Mucoromycota</taxon>
        <taxon>Glomeromycotina</taxon>
        <taxon>Glomeromycetes</taxon>
        <taxon>Diversisporales</taxon>
        <taxon>Gigasporaceae</taxon>
        <taxon>Racocetra</taxon>
    </lineage>
</organism>
<keyword evidence="2" id="KW-1185">Reference proteome</keyword>